<gene>
    <name evidence="1" type="ORF">IQ249_05310</name>
</gene>
<reference evidence="1" key="1">
    <citation type="submission" date="2020-10" db="EMBL/GenBank/DDBJ databases">
        <authorList>
            <person name="Castelo-Branco R."/>
            <person name="Eusebio N."/>
            <person name="Adriana R."/>
            <person name="Vieira A."/>
            <person name="Brugerolle De Fraissinette N."/>
            <person name="Rezende De Castro R."/>
            <person name="Schneider M.P."/>
            <person name="Vasconcelos V."/>
            <person name="Leao P.N."/>
        </authorList>
    </citation>
    <scope>NUCLEOTIDE SEQUENCE</scope>
    <source>
        <strain evidence="1">LEGE 07157</strain>
    </source>
</reference>
<dbReference type="RefSeq" id="WP_194028407.1">
    <property type="nucleotide sequence ID" value="NZ_JADEWZ010000006.1"/>
</dbReference>
<accession>A0A8J7DLL5</accession>
<dbReference type="EMBL" id="JADEWZ010000006">
    <property type="protein sequence ID" value="MBE9115313.1"/>
    <property type="molecule type" value="Genomic_DNA"/>
</dbReference>
<comment type="caution">
    <text evidence="1">The sequence shown here is derived from an EMBL/GenBank/DDBJ whole genome shotgun (WGS) entry which is preliminary data.</text>
</comment>
<evidence type="ECO:0000313" key="1">
    <source>
        <dbReference type="EMBL" id="MBE9115313.1"/>
    </source>
</evidence>
<sequence>MMMQFNSRRFRQLGFALLGGFCLVVALGFPRIPAIAQINQAVIQEVLGNRVFIEEQQANVSDIAQFQEEVRTEQSKAGLRFNNGAMGRLGENSSVTIGQCIEVERGQLLVSGPANGCVAGFSIGVQGTIYTLGMDPDDENVIANLQALEGLVQVGKPDDTDTDIPTDLRQGKKVALLADGTLGPIQDISPEEYRETLSGDLFDGFSALPQQSRLRNACQALYPNYNCTVAGIPQPRTQPVRGLW</sequence>
<organism evidence="1 2">
    <name type="scientific">Lusitaniella coriacea LEGE 07157</name>
    <dbReference type="NCBI Taxonomy" id="945747"/>
    <lineage>
        <taxon>Bacteria</taxon>
        <taxon>Bacillati</taxon>
        <taxon>Cyanobacteriota</taxon>
        <taxon>Cyanophyceae</taxon>
        <taxon>Spirulinales</taxon>
        <taxon>Lusitaniellaceae</taxon>
        <taxon>Lusitaniella</taxon>
    </lineage>
</organism>
<dbReference type="Proteomes" id="UP000654482">
    <property type="component" value="Unassembled WGS sequence"/>
</dbReference>
<evidence type="ECO:0000313" key="2">
    <source>
        <dbReference type="Proteomes" id="UP000654482"/>
    </source>
</evidence>
<keyword evidence="2" id="KW-1185">Reference proteome</keyword>
<name>A0A8J7DLL5_9CYAN</name>
<proteinExistence type="predicted"/>
<protein>
    <submittedName>
        <fullName evidence="1">Uncharacterized protein</fullName>
    </submittedName>
</protein>
<dbReference type="AlphaFoldDB" id="A0A8J7DLL5"/>